<dbReference type="InterPro" id="IPR010131">
    <property type="entry name" value="MdtP/NodT-like"/>
</dbReference>
<dbReference type="PROSITE" id="PS51257">
    <property type="entry name" value="PROKAR_LIPOPROTEIN"/>
    <property type="match status" value="1"/>
</dbReference>
<name>A0A6B8KHM8_9HYPH</name>
<keyword evidence="2" id="KW-1134">Transmembrane beta strand</keyword>
<evidence type="ECO:0000256" key="4">
    <source>
        <dbReference type="SAM" id="MobiDB-lite"/>
    </source>
</evidence>
<dbReference type="InterPro" id="IPR003423">
    <property type="entry name" value="OMP_efflux"/>
</dbReference>
<dbReference type="GO" id="GO:0015562">
    <property type="term" value="F:efflux transmembrane transporter activity"/>
    <property type="evidence" value="ECO:0007669"/>
    <property type="project" value="InterPro"/>
</dbReference>
<keyword evidence="2" id="KW-0472">Membrane</keyword>
<keyword evidence="3" id="KW-0175">Coiled coil</keyword>
<evidence type="ECO:0000256" key="3">
    <source>
        <dbReference type="SAM" id="Coils"/>
    </source>
</evidence>
<dbReference type="PANTHER" id="PTHR30203">
    <property type="entry name" value="OUTER MEMBRANE CATION EFFLUX PROTEIN"/>
    <property type="match status" value="1"/>
</dbReference>
<keyword evidence="6" id="KW-1185">Reference proteome</keyword>
<gene>
    <name evidence="5" type="ORF">H2LOC_010005</name>
</gene>
<evidence type="ECO:0000313" key="6">
    <source>
        <dbReference type="Proteomes" id="UP000309061"/>
    </source>
</evidence>
<proteinExistence type="inferred from homology"/>
<dbReference type="Gene3D" id="2.20.200.10">
    <property type="entry name" value="Outer membrane efflux proteins (OEP)"/>
    <property type="match status" value="1"/>
</dbReference>
<feature type="coiled-coil region" evidence="3">
    <location>
        <begin position="266"/>
        <end position="293"/>
    </location>
</feature>
<dbReference type="Gene3D" id="1.20.1600.10">
    <property type="entry name" value="Outer membrane efflux proteins (OEP)"/>
    <property type="match status" value="1"/>
</dbReference>
<organism evidence="5 6">
    <name type="scientific">Methylocystis heyeri</name>
    <dbReference type="NCBI Taxonomy" id="391905"/>
    <lineage>
        <taxon>Bacteria</taxon>
        <taxon>Pseudomonadati</taxon>
        <taxon>Pseudomonadota</taxon>
        <taxon>Alphaproteobacteria</taxon>
        <taxon>Hyphomicrobiales</taxon>
        <taxon>Methylocystaceae</taxon>
        <taxon>Methylocystis</taxon>
    </lineage>
</organism>
<dbReference type="PANTHER" id="PTHR30203:SF33">
    <property type="entry name" value="BLR4455 PROTEIN"/>
    <property type="match status" value="1"/>
</dbReference>
<feature type="region of interest" description="Disordered" evidence="4">
    <location>
        <begin position="44"/>
        <end position="70"/>
    </location>
</feature>
<evidence type="ECO:0000313" key="5">
    <source>
        <dbReference type="EMBL" id="QGM46008.1"/>
    </source>
</evidence>
<dbReference type="NCBIfam" id="TIGR01845">
    <property type="entry name" value="outer_NodT"/>
    <property type="match status" value="1"/>
</dbReference>
<keyword evidence="2" id="KW-0564">Palmitate</keyword>
<dbReference type="GO" id="GO:0005886">
    <property type="term" value="C:plasma membrane"/>
    <property type="evidence" value="ECO:0007669"/>
    <property type="project" value="UniProtKB-SubCell"/>
</dbReference>
<dbReference type="SUPFAM" id="SSF56954">
    <property type="entry name" value="Outer membrane efflux proteins (OEP)"/>
    <property type="match status" value="1"/>
</dbReference>
<accession>A0A6B8KHM8</accession>
<keyword evidence="2" id="KW-0812">Transmembrane</keyword>
<evidence type="ECO:0000256" key="1">
    <source>
        <dbReference type="ARBA" id="ARBA00007613"/>
    </source>
</evidence>
<reference evidence="5 6" key="1">
    <citation type="submission" date="2019-11" db="EMBL/GenBank/DDBJ databases">
        <title>The genome sequence of Methylocystis heyeri.</title>
        <authorList>
            <person name="Oshkin I.Y."/>
            <person name="Miroshnikov K."/>
            <person name="Dedysh S.N."/>
        </authorList>
    </citation>
    <scope>NUCLEOTIDE SEQUENCE [LARGE SCALE GENOMIC DNA]</scope>
    <source>
        <strain evidence="5 6">H2</strain>
    </source>
</reference>
<protein>
    <submittedName>
        <fullName evidence="5">Efflux transporter outer membrane subunit</fullName>
    </submittedName>
</protein>
<dbReference type="KEGG" id="mhey:H2LOC_010005"/>
<dbReference type="RefSeq" id="WP_136496270.1">
    <property type="nucleotide sequence ID" value="NZ_CP046052.1"/>
</dbReference>
<dbReference type="Proteomes" id="UP000309061">
    <property type="component" value="Chromosome"/>
</dbReference>
<comment type="subcellular location">
    <subcellularLocation>
        <location evidence="2">Cell membrane</location>
        <topology evidence="2">Lipid-anchor</topology>
    </subcellularLocation>
</comment>
<sequence length="535" mass="56502">MRILPRFLLMSLGVSLGGCNLAPEYVPPPVEVPESFKEAKGTAPVVVKGSSRHEGGTTTDGGPQWLSADPADLRPRGPWWGPFKDKQLDALERELDARNPDVEAAVAAMDRAHALAGKAAAGLSPTLTAGGQLTENKESLHRPLRLSGTFPSAGDYARAALSQGLPMNSPTFFGDNQLTAQSSYEIDLWGRVRNLAGAGATQAQASEADLAAISLSLQAELARNYIGLQGLDNEVALQKRIIAAYAGSLELVQKRVRGGIASPADVTRAQTQLDFAKAQLSDIEARRALLEHAVAILAGRPPEGFSLPSSQRRVASPTIPLGAPSQLLERRPDIAAAERRVHSANLSIGVARAAFFPRFTINLSGGTQDTGLSLFNARNSLWSVGPAVTLPIFDGGAHAADLHDAEAAYLEAVARYRGVVLRAYGEVEDALAQIRYLDRQEKDIAAAVVAGGKTLDVSLKLYEEGVVTYVEVVTAQSDAFAAQRQAIALRTARLQAALSLMAALGGGWTAPVFTPPASEPPCAVCEMAAQVAEKS</sequence>
<dbReference type="EMBL" id="CP046052">
    <property type="protein sequence ID" value="QGM46008.1"/>
    <property type="molecule type" value="Genomic_DNA"/>
</dbReference>
<dbReference type="OrthoDB" id="7181739at2"/>
<dbReference type="Pfam" id="PF02321">
    <property type="entry name" value="OEP"/>
    <property type="match status" value="2"/>
</dbReference>
<dbReference type="AlphaFoldDB" id="A0A6B8KHM8"/>
<evidence type="ECO:0000256" key="2">
    <source>
        <dbReference type="RuleBase" id="RU362097"/>
    </source>
</evidence>
<comment type="similarity">
    <text evidence="1 2">Belongs to the outer membrane factor (OMF) (TC 1.B.17) family.</text>
</comment>
<keyword evidence="2" id="KW-0449">Lipoprotein</keyword>